<comment type="caution">
    <text evidence="1">The sequence shown here is derived from an EMBL/GenBank/DDBJ whole genome shotgun (WGS) entry which is preliminary data.</text>
</comment>
<accession>A0ACC0C166</accession>
<protein>
    <submittedName>
        <fullName evidence="1">Uncharacterized protein</fullName>
    </submittedName>
</protein>
<gene>
    <name evidence="1" type="ORF">M9H77_09647</name>
</gene>
<keyword evidence="2" id="KW-1185">Reference proteome</keyword>
<evidence type="ECO:0000313" key="1">
    <source>
        <dbReference type="EMBL" id="KAI5678697.1"/>
    </source>
</evidence>
<dbReference type="EMBL" id="CM044702">
    <property type="protein sequence ID" value="KAI5678697.1"/>
    <property type="molecule type" value="Genomic_DNA"/>
</dbReference>
<proteinExistence type="predicted"/>
<name>A0ACC0C166_CATRO</name>
<organism evidence="1 2">
    <name type="scientific">Catharanthus roseus</name>
    <name type="common">Madagascar periwinkle</name>
    <name type="synonym">Vinca rosea</name>
    <dbReference type="NCBI Taxonomy" id="4058"/>
    <lineage>
        <taxon>Eukaryota</taxon>
        <taxon>Viridiplantae</taxon>
        <taxon>Streptophyta</taxon>
        <taxon>Embryophyta</taxon>
        <taxon>Tracheophyta</taxon>
        <taxon>Spermatophyta</taxon>
        <taxon>Magnoliopsida</taxon>
        <taxon>eudicotyledons</taxon>
        <taxon>Gunneridae</taxon>
        <taxon>Pentapetalae</taxon>
        <taxon>asterids</taxon>
        <taxon>lamiids</taxon>
        <taxon>Gentianales</taxon>
        <taxon>Apocynaceae</taxon>
        <taxon>Rauvolfioideae</taxon>
        <taxon>Vinceae</taxon>
        <taxon>Catharanthinae</taxon>
        <taxon>Catharanthus</taxon>
    </lineage>
</organism>
<sequence length="387" mass="44202">MHRILGLPIGGMDIESLLVQEGPNEGLENKLNFTIGKDKMISIIPLKKNLLNLRTIGMEFQVKFILYITAKFMCSTMKYTYRRCWVPILCDTKKLGQLNWSEYIADFLENGIKLRSTYDRASVSGCMLLLATVINKRVRKLRELGLFSGVDVDMVDALGPRKDVAELEALRSRLDSFGADVIEVKNELKTKLVTPMSVPSWLAEDIDCPIVAEDAAVHDTNEDTVSAREIDEVDEICAKIVVNDEEVAECIKFDRPLRRSARNIPPNTRIIKGLRSVRMQRREAAKELGKCVVNVTDTSSKEARKLPSRVLSKKKMMIDLQRLTDVVKSEILQNLWDLKKDPSESVVKRVLHDCNRKQLHFLKLREWVDGEKETQLQGKNMVLVIWF</sequence>
<evidence type="ECO:0000313" key="2">
    <source>
        <dbReference type="Proteomes" id="UP001060085"/>
    </source>
</evidence>
<reference evidence="2" key="1">
    <citation type="journal article" date="2023" name="Nat. Plants">
        <title>Single-cell RNA sequencing provides a high-resolution roadmap for understanding the multicellular compartmentation of specialized metabolism.</title>
        <authorList>
            <person name="Sun S."/>
            <person name="Shen X."/>
            <person name="Li Y."/>
            <person name="Li Y."/>
            <person name="Wang S."/>
            <person name="Li R."/>
            <person name="Zhang H."/>
            <person name="Shen G."/>
            <person name="Guo B."/>
            <person name="Wei J."/>
            <person name="Xu J."/>
            <person name="St-Pierre B."/>
            <person name="Chen S."/>
            <person name="Sun C."/>
        </authorList>
    </citation>
    <scope>NUCLEOTIDE SEQUENCE [LARGE SCALE GENOMIC DNA]</scope>
</reference>
<dbReference type="Proteomes" id="UP001060085">
    <property type="component" value="Linkage Group LG02"/>
</dbReference>